<dbReference type="NCBIfam" id="TIGR00696">
    <property type="entry name" value="wecG_tagA_cpsF"/>
    <property type="match status" value="1"/>
</dbReference>
<dbReference type="CDD" id="cd06533">
    <property type="entry name" value="Glyco_transf_WecG_TagA"/>
    <property type="match status" value="1"/>
</dbReference>
<comment type="similarity">
    <text evidence="5">Belongs to the glycosyltransferase 26 family. TagA/TarA subfamily.</text>
</comment>
<dbReference type="UniPathway" id="UPA00632"/>
<dbReference type="InterPro" id="IPR034714">
    <property type="entry name" value="TagA_TarA"/>
</dbReference>
<dbReference type="Proteomes" id="UP000288943">
    <property type="component" value="Chromosome"/>
</dbReference>
<proteinExistence type="inferred from homology"/>
<keyword evidence="3 5" id="KW-0777">Teichoic acid biosynthesis</keyword>
<dbReference type="KEGG" id="pchi:PC41400_02580"/>
<accession>A0A410WQD0</accession>
<keyword evidence="9" id="KW-1185">Reference proteome</keyword>
<comment type="catalytic activity">
    <reaction evidence="5">
        <text>UDP-N-acetyl-alpha-D-mannosamine + N-acetyl-alpha-D-glucosaminyl-di-trans,octa-cis-undecaprenyl diphosphate = N-acetyl-beta-D-mannosaminyl-(1-&gt;4)-N-acetyl-alpha-D-glucosaminyl di-trans,octa-cis-undecaprenyl diphosphate + UDP + H(+)</text>
        <dbReference type="Rhea" id="RHEA:16053"/>
        <dbReference type="ChEBI" id="CHEBI:15378"/>
        <dbReference type="ChEBI" id="CHEBI:58223"/>
        <dbReference type="ChEBI" id="CHEBI:62959"/>
        <dbReference type="ChEBI" id="CHEBI:68623"/>
        <dbReference type="ChEBI" id="CHEBI:132210"/>
        <dbReference type="EC" id="2.4.1.187"/>
    </reaction>
</comment>
<dbReference type="InterPro" id="IPR004629">
    <property type="entry name" value="WecG_TagA_CpsF"/>
</dbReference>
<evidence type="ECO:0000313" key="8">
    <source>
        <dbReference type="Proteomes" id="UP000288943"/>
    </source>
</evidence>
<evidence type="ECO:0000256" key="5">
    <source>
        <dbReference type="HAMAP-Rule" id="MF_02070"/>
    </source>
</evidence>
<gene>
    <name evidence="6" type="ORF">M5X16_09815</name>
    <name evidence="7" type="ORF">PC41400_02580</name>
</gene>
<dbReference type="PANTHER" id="PTHR34136">
    <property type="match status" value="1"/>
</dbReference>
<dbReference type="GeneID" id="95373699"/>
<dbReference type="PANTHER" id="PTHR34136:SF1">
    <property type="entry name" value="UDP-N-ACETYL-D-MANNOSAMINURONIC ACID TRANSFERASE"/>
    <property type="match status" value="1"/>
</dbReference>
<dbReference type="EMBL" id="JAMDMJ010000010">
    <property type="protein sequence ID" value="MCY9596071.1"/>
    <property type="molecule type" value="Genomic_DNA"/>
</dbReference>
<reference evidence="7 8" key="1">
    <citation type="submission" date="2018-01" db="EMBL/GenBank/DDBJ databases">
        <title>The whole genome sequencing and assembly of Paenibacillus chitinolyticus KCCM 41400 strain.</title>
        <authorList>
            <person name="Kim J.-Y."/>
            <person name="Park M.-K."/>
            <person name="Lee Y.-J."/>
            <person name="Yi H."/>
            <person name="Bahn Y.-S."/>
            <person name="Kim J.F."/>
            <person name="Lee D.-W."/>
        </authorList>
    </citation>
    <scope>NUCLEOTIDE SEQUENCE [LARGE SCALE GENOMIC DNA]</scope>
    <source>
        <strain evidence="7 8">KCCM 41400</strain>
    </source>
</reference>
<reference evidence="6 9" key="2">
    <citation type="submission" date="2022-05" db="EMBL/GenBank/DDBJ databases">
        <title>Genome Sequencing of Bee-Associated Microbes.</title>
        <authorList>
            <person name="Dunlap C."/>
        </authorList>
    </citation>
    <scope>NUCLEOTIDE SEQUENCE [LARGE SCALE GENOMIC DNA]</scope>
    <source>
        <strain evidence="6 9">NRRL B-23120</strain>
    </source>
</reference>
<evidence type="ECO:0000313" key="6">
    <source>
        <dbReference type="EMBL" id="MCY9596071.1"/>
    </source>
</evidence>
<dbReference type="EMBL" id="CP026520">
    <property type="protein sequence ID" value="QAV16639.1"/>
    <property type="molecule type" value="Genomic_DNA"/>
</dbReference>
<comment type="pathway">
    <text evidence="5">Cell wall biogenesis; teichoic acid biosynthesis.</text>
</comment>
<dbReference type="GO" id="GO:0047244">
    <property type="term" value="F:N-acetylglucosaminyldiphosphoundecaprenol N-acetyl-beta-D-mannosaminyltransferase activity"/>
    <property type="evidence" value="ECO:0007669"/>
    <property type="project" value="UniProtKB-UniRule"/>
</dbReference>
<protein>
    <recommendedName>
        <fullName evidence="5">N-acetylglucosaminyldiphosphoundecaprenol N-acetyl-beta-D-mannosaminyltransferase</fullName>
        <ecNumber evidence="5">2.4.1.187</ecNumber>
    </recommendedName>
    <alternativeName>
        <fullName evidence="5">N-acetylmannosaminyltransferase</fullName>
    </alternativeName>
    <alternativeName>
        <fullName evidence="5">UDP-N-acetylmannosamine transferase</fullName>
    </alternativeName>
    <alternativeName>
        <fullName evidence="5">UDP-N-acetylmannosamine:N-acetylglucosaminyl pyrophosphorylundecaprenol N-acetylmannosaminyltransferase</fullName>
    </alternativeName>
</protein>
<comment type="function">
    <text evidence="5">Catalyzes the conversion of GlcNAc-PP-undecaprenol into ManNAc-GlcNAc-PP-undecaprenol, the first committed lipid intermediate in the de novo synthesis of teichoic acid.</text>
</comment>
<keyword evidence="4 5" id="KW-0961">Cell wall biogenesis/degradation</keyword>
<keyword evidence="2 5" id="KW-0808">Transferase</keyword>
<dbReference type="HAMAP" id="MF_02070">
    <property type="entry name" value="TagA_TarA"/>
    <property type="match status" value="1"/>
</dbReference>
<dbReference type="Proteomes" id="UP001527202">
    <property type="component" value="Unassembled WGS sequence"/>
</dbReference>
<dbReference type="Pfam" id="PF03808">
    <property type="entry name" value="Glyco_tran_WecG"/>
    <property type="match status" value="1"/>
</dbReference>
<sequence>MTANANASVPIVRIYGVPVSKMNMKDTVAYLTGAIESRIPHQIITANPIMIMSALEDPAYMEMMRRVELIVPDGAGLVWAAGYVGQPVAERVPGIDLIHELMRTGESRRWKVYLLGTTPDTIQAAAAKLARDYPLIDIVGFRDGYFGEAEDRQVVDSIRQLEPDILLVGRSSSTQEPWISKYKRDLDVPVIMGVGGSFDVLAGKLKRAPKIFQKLKLEWFYRLLQEPSRFGRMLALPKFAWKVIRDKQNVLKTDENH</sequence>
<evidence type="ECO:0000256" key="4">
    <source>
        <dbReference type="ARBA" id="ARBA00023316"/>
    </source>
</evidence>
<evidence type="ECO:0000256" key="1">
    <source>
        <dbReference type="ARBA" id="ARBA00022676"/>
    </source>
</evidence>
<evidence type="ECO:0000256" key="3">
    <source>
        <dbReference type="ARBA" id="ARBA00022944"/>
    </source>
</evidence>
<evidence type="ECO:0000313" key="9">
    <source>
        <dbReference type="Proteomes" id="UP001527202"/>
    </source>
</evidence>
<dbReference type="GO" id="GO:0019350">
    <property type="term" value="P:teichoic acid biosynthetic process"/>
    <property type="evidence" value="ECO:0007669"/>
    <property type="project" value="UniProtKB-UniRule"/>
</dbReference>
<dbReference type="GO" id="GO:0071555">
    <property type="term" value="P:cell wall organization"/>
    <property type="evidence" value="ECO:0007669"/>
    <property type="project" value="UniProtKB-KW"/>
</dbReference>
<evidence type="ECO:0000313" key="7">
    <source>
        <dbReference type="EMBL" id="QAV16639.1"/>
    </source>
</evidence>
<evidence type="ECO:0000256" key="2">
    <source>
        <dbReference type="ARBA" id="ARBA00022679"/>
    </source>
</evidence>
<dbReference type="RefSeq" id="WP_042233826.1">
    <property type="nucleotide sequence ID" value="NZ_CP026520.1"/>
</dbReference>
<dbReference type="OrthoDB" id="9771846at2"/>
<name>A0A410WQD0_9BACL</name>
<keyword evidence="1 5" id="KW-0328">Glycosyltransferase</keyword>
<organism evidence="7 8">
    <name type="scientific">Paenibacillus chitinolyticus</name>
    <dbReference type="NCBI Taxonomy" id="79263"/>
    <lineage>
        <taxon>Bacteria</taxon>
        <taxon>Bacillati</taxon>
        <taxon>Bacillota</taxon>
        <taxon>Bacilli</taxon>
        <taxon>Bacillales</taxon>
        <taxon>Paenibacillaceae</taxon>
        <taxon>Paenibacillus</taxon>
    </lineage>
</organism>
<dbReference type="EC" id="2.4.1.187" evidence="5"/>
<dbReference type="AlphaFoldDB" id="A0A410WQD0"/>